<reference evidence="2" key="1">
    <citation type="submission" date="2020-04" db="EMBL/GenBank/DDBJ databases">
        <authorList>
            <person name="Alioto T."/>
            <person name="Alioto T."/>
            <person name="Gomez Garrido J."/>
        </authorList>
    </citation>
    <scope>NUCLEOTIDE SEQUENCE</scope>
    <source>
        <strain evidence="2">A484AB</strain>
    </source>
</reference>
<sequence>MRRSSLPNVKDNLVITRPNVRFPQSPNVSRSWEPRDVVARVRAEERLARSVGDRGEERKVLEWCKKHNVNVIRKLPKLDSTILTSRGMNTEKFMSFVDEAKMVEREQPVKPPDYSKERTPSAEHREEFCKFCERELPKKKRRRRNPKSPYECEHCGTSNDIYDDSDGNISESESEDNPAVSESVRDTIRRGNTEEVIDHRTFLESYEKSENFSQKLETDIDNDDSDIFWRNESDFDSFHGNFEEQMNLNDNEDGYNGTVFLTETTLGNHGNKPVEVKMAWDDDSSNQFAEISRTIATDDGIEADDVTSQESFDVTSERSRSRNSDDFEKSESNCENLENLFPESDSKPRLSPTPPSHKRRGSSPRTFRFGDHHRSSSSGEVHVTTLAGESESNDMTQSPIANRSVGLTRVALMRLGRQGRARTRGCRSSPGTPQHVARTEEPRSHSYDPHDSYSFLDAVSPEIKSVHERQNRPDSADSQNS</sequence>
<feature type="compositionally biased region" description="Basic and acidic residues" evidence="1">
    <location>
        <begin position="315"/>
        <end position="332"/>
    </location>
</feature>
<dbReference type="AlphaFoldDB" id="A0A6S7IIZ8"/>
<protein>
    <submittedName>
        <fullName evidence="2">Uncharacterized protein</fullName>
    </submittedName>
</protein>
<dbReference type="OrthoDB" id="5979903at2759"/>
<feature type="region of interest" description="Disordered" evidence="1">
    <location>
        <begin position="416"/>
        <end position="481"/>
    </location>
</feature>
<keyword evidence="3" id="KW-1185">Reference proteome</keyword>
<accession>A0A6S7IIZ8</accession>
<dbReference type="Proteomes" id="UP001152795">
    <property type="component" value="Unassembled WGS sequence"/>
</dbReference>
<evidence type="ECO:0000313" key="3">
    <source>
        <dbReference type="Proteomes" id="UP001152795"/>
    </source>
</evidence>
<feature type="compositionally biased region" description="Acidic residues" evidence="1">
    <location>
        <begin position="161"/>
        <end position="176"/>
    </location>
</feature>
<dbReference type="EMBL" id="CACRXK020010265">
    <property type="protein sequence ID" value="CAB4019024.1"/>
    <property type="molecule type" value="Genomic_DNA"/>
</dbReference>
<evidence type="ECO:0000313" key="2">
    <source>
        <dbReference type="EMBL" id="CAB4019024.1"/>
    </source>
</evidence>
<gene>
    <name evidence="2" type="ORF">PACLA_8A002938</name>
</gene>
<proteinExistence type="predicted"/>
<name>A0A6S7IIZ8_PARCT</name>
<organism evidence="2 3">
    <name type="scientific">Paramuricea clavata</name>
    <name type="common">Red gorgonian</name>
    <name type="synonym">Violescent sea-whip</name>
    <dbReference type="NCBI Taxonomy" id="317549"/>
    <lineage>
        <taxon>Eukaryota</taxon>
        <taxon>Metazoa</taxon>
        <taxon>Cnidaria</taxon>
        <taxon>Anthozoa</taxon>
        <taxon>Octocorallia</taxon>
        <taxon>Malacalcyonacea</taxon>
        <taxon>Plexauridae</taxon>
        <taxon>Paramuricea</taxon>
    </lineage>
</organism>
<evidence type="ECO:0000256" key="1">
    <source>
        <dbReference type="SAM" id="MobiDB-lite"/>
    </source>
</evidence>
<feature type="region of interest" description="Disordered" evidence="1">
    <location>
        <begin position="295"/>
        <end position="381"/>
    </location>
</feature>
<comment type="caution">
    <text evidence="2">The sequence shown here is derived from an EMBL/GenBank/DDBJ whole genome shotgun (WGS) entry which is preliminary data.</text>
</comment>
<feature type="region of interest" description="Disordered" evidence="1">
    <location>
        <begin position="140"/>
        <end position="185"/>
    </location>
</feature>
<feature type="compositionally biased region" description="Basic and acidic residues" evidence="1">
    <location>
        <begin position="464"/>
        <end position="475"/>
    </location>
</feature>
<feature type="compositionally biased region" description="Basic and acidic residues" evidence="1">
    <location>
        <begin position="437"/>
        <end position="451"/>
    </location>
</feature>